<dbReference type="Proteomes" id="UP000183174">
    <property type="component" value="Unassembled WGS sequence"/>
</dbReference>
<dbReference type="EMBL" id="FMAE01000001">
    <property type="protein sequence ID" value="SCB13424.1"/>
    <property type="molecule type" value="Genomic_DNA"/>
</dbReference>
<accession>A0A1C3UDB3</accession>
<sequence>MSPQQHFHSEKYKSRGSVGGNSGASTFRACALDEVHDTFRRWLGDDYDIETLDAVLATSACEQLAGDPPWLLVIAGSGNAKTETVQSLSGLDAHIVSTISSDGALLSASPQKQKAKTATGGLLRKIGQRGILVIKDFTSILSTSREIRGAILAALREIHDGHWVRNVGTDGGQTLDWHGRIVVIGACTTAWDQAHTVVASMGDRFVVIRPNSRIGRINGGLKAMRNTGSEVAMRDELAEAVAGLMSGIDTSQPYELTNDDETTIVEAAELVTLARTGVEVDYRGDVIDAHDAEAPTRLAKQLTQILRGAMAIGMAHDDAMRLVKRCARDSMPQLRLLVLKDVATHPHSPVMEIRRRLQKPRTTIDRTLQALHILGLLVCEEKEIVRGNQTVWTRRYELDRSVCLQPLS</sequence>
<protein>
    <submittedName>
        <fullName evidence="2">Uncharacterized protein</fullName>
    </submittedName>
</protein>
<feature type="region of interest" description="Disordered" evidence="1">
    <location>
        <begin position="1"/>
        <end position="21"/>
    </location>
</feature>
<evidence type="ECO:0000313" key="2">
    <source>
        <dbReference type="EMBL" id="SCB13424.1"/>
    </source>
</evidence>
<reference evidence="2 3" key="1">
    <citation type="submission" date="2016-08" db="EMBL/GenBank/DDBJ databases">
        <authorList>
            <person name="Seilhamer J.J."/>
        </authorList>
    </citation>
    <scope>NUCLEOTIDE SEQUENCE [LARGE SCALE GENOMIC DNA]</scope>
    <source>
        <strain evidence="2 3">CCBAU 10071</strain>
    </source>
</reference>
<name>A0A1C3UDB3_9BRAD</name>
<evidence type="ECO:0000256" key="1">
    <source>
        <dbReference type="SAM" id="MobiDB-lite"/>
    </source>
</evidence>
<dbReference type="AlphaFoldDB" id="A0A1C3UDB3"/>
<dbReference type="RefSeq" id="WP_050996018.1">
    <property type="nucleotide sequence ID" value="NZ_FMAE01000001.1"/>
</dbReference>
<evidence type="ECO:0000313" key="3">
    <source>
        <dbReference type="Proteomes" id="UP000183174"/>
    </source>
</evidence>
<gene>
    <name evidence="2" type="ORF">GA0061099_1001977</name>
</gene>
<organism evidence="2 3">
    <name type="scientific">Bradyrhizobium yuanmingense</name>
    <dbReference type="NCBI Taxonomy" id="108015"/>
    <lineage>
        <taxon>Bacteria</taxon>
        <taxon>Pseudomonadati</taxon>
        <taxon>Pseudomonadota</taxon>
        <taxon>Alphaproteobacteria</taxon>
        <taxon>Hyphomicrobiales</taxon>
        <taxon>Nitrobacteraceae</taxon>
        <taxon>Bradyrhizobium</taxon>
    </lineage>
</organism>
<proteinExistence type="predicted"/>